<evidence type="ECO:0000313" key="5">
    <source>
        <dbReference type="EMBL" id="KAF4673354.1"/>
    </source>
</evidence>
<evidence type="ECO:0000259" key="3">
    <source>
        <dbReference type="SMART" id="SM00849"/>
    </source>
</evidence>
<feature type="domain" description="Metallo-beta-lactamase" evidence="3">
    <location>
        <begin position="101"/>
        <end position="311"/>
    </location>
</feature>
<accession>A0A7J6MHF5</accession>
<name>A0A7J6MHF5_PEROL</name>
<keyword evidence="2" id="KW-0472">Membrane</keyword>
<dbReference type="InterPro" id="IPR050855">
    <property type="entry name" value="NDM-1-like"/>
</dbReference>
<feature type="compositionally biased region" description="Basic residues" evidence="1">
    <location>
        <begin position="886"/>
        <end position="895"/>
    </location>
</feature>
<dbReference type="Proteomes" id="UP000570595">
    <property type="component" value="Unassembled WGS sequence"/>
</dbReference>
<comment type="caution">
    <text evidence="4">The sequence shown here is derived from an EMBL/GenBank/DDBJ whole genome shotgun (WGS) entry which is preliminary data.</text>
</comment>
<evidence type="ECO:0000313" key="6">
    <source>
        <dbReference type="Proteomes" id="UP000570595"/>
    </source>
</evidence>
<evidence type="ECO:0000256" key="1">
    <source>
        <dbReference type="SAM" id="MobiDB-lite"/>
    </source>
</evidence>
<dbReference type="AlphaFoldDB" id="A0A7J6MHF5"/>
<dbReference type="InterPro" id="IPR001279">
    <property type="entry name" value="Metallo-B-lactamas"/>
</dbReference>
<evidence type="ECO:0000256" key="2">
    <source>
        <dbReference type="SAM" id="Phobius"/>
    </source>
</evidence>
<dbReference type="EMBL" id="JABAHT010000004">
    <property type="protein sequence ID" value="KAF4671029.1"/>
    <property type="molecule type" value="Genomic_DNA"/>
</dbReference>
<feature type="compositionally biased region" description="Basic and acidic residues" evidence="1">
    <location>
        <begin position="494"/>
        <end position="506"/>
    </location>
</feature>
<feature type="compositionally biased region" description="Low complexity" evidence="1">
    <location>
        <begin position="825"/>
        <end position="836"/>
    </location>
</feature>
<dbReference type="Proteomes" id="UP000572268">
    <property type="component" value="Unassembled WGS sequence"/>
</dbReference>
<feature type="region of interest" description="Disordered" evidence="1">
    <location>
        <begin position="470"/>
        <end position="510"/>
    </location>
</feature>
<dbReference type="SUPFAM" id="SSF56281">
    <property type="entry name" value="Metallo-hydrolase/oxidoreductase"/>
    <property type="match status" value="1"/>
</dbReference>
<dbReference type="Gene3D" id="3.60.15.10">
    <property type="entry name" value="Ribonuclease Z/Hydroxyacylglutathione hydrolase-like"/>
    <property type="match status" value="1"/>
</dbReference>
<evidence type="ECO:0000313" key="7">
    <source>
        <dbReference type="Proteomes" id="UP000572268"/>
    </source>
</evidence>
<feature type="region of interest" description="Disordered" evidence="1">
    <location>
        <begin position="862"/>
        <end position="904"/>
    </location>
</feature>
<keyword evidence="2" id="KW-0812">Transmembrane</keyword>
<dbReference type="SMART" id="SM00849">
    <property type="entry name" value="Lactamase_B"/>
    <property type="match status" value="1"/>
</dbReference>
<dbReference type="PANTHER" id="PTHR42951:SF4">
    <property type="entry name" value="ACYL-COENZYME A THIOESTERASE MBLAC2"/>
    <property type="match status" value="1"/>
</dbReference>
<sequence>MSSCTSFLKVSFLAMAAWVGVFAMWLGYKLRDPAHAVPSTYLVQDCGSNPLTSVQQQLAHPEVPYRCGIVKLFSSPNVSVEAYVQPDGGKGWSNAGRIKAYGHVYQVDSLMDRNLAGAMDSSSELGPADTFILTHPHPDHIGGITAYKNLTTAIMHEKMRPVVEGILGAAKGEAKQQAAAYYLYEWFGQYLQRVLNVLPLPLQRLVVGLELGHYFAQFDPEKPEHLPVDVATFNGDSGFVHDHIELKCFGPTHSSFDCMVIVPEAKVVFTGDLLFVGVTPIMTSGSAQKWLNALIWLEQRIDSSWKVVPGHGPVTSVEGVVAVKHYFRTLQDAVRQEGCSCLDDHTMCGLGFYSSPPDELRGWTDFHRAALNAHVECGWMNGQQPDQGEFINLFVDAEVLALKVGSTLQCEIPDERTSEASDLVTRTINQLWHQLEGFASGLQDSGGALVDLNENIAARTASWRSELESERAVTAGPGAAEDPSLSLQGDDVLEDSRPAEEPNRESTDEDLLARPLTVENYPESDLPENAVRMLELGIQRAASELKREFDEAFGRCSRQLLRAREELSSARANVDQLERRCRYMMSKLGFQEGSEIDKVMNSEKNKSRWTRAMNSIKRLRASAKLWDQLRGAAAKMHVGTDTQGLQPELVTRGVCTVYLGLDHGVKACEDLNRSNYGAKLHPGFPKDIPKPSAPTGSPAVSTAGAPPSTSGTVLVLPAQVGAREHAAMLCEDMATLWHMKVKEAQAPTTSLWHLLGLLSCSSRQLDGGHPLCKDPRLRPSPARLLKTPRKQILVPPLGFPGAVHGDGVAIDLSMFTPRDEPVRPTRPSSSARSPLRMQDVSSSWAAERKWVLSGSARGGGWTRWKTALPPVTTPKRAHVRSSPAGGRRRRGRRRSSLFDPTENSKLRAKNDELLCDPKKILPLDMGKRSLLAAAKYTRETEPVVTLQIPRVPHVPRREYEDHANAMRSALGIT</sequence>
<dbReference type="InterPro" id="IPR036866">
    <property type="entry name" value="RibonucZ/Hydroxyglut_hydro"/>
</dbReference>
<gene>
    <name evidence="5" type="ORF">FOL46_007394</name>
    <name evidence="4" type="ORF">FOZ61_006847</name>
</gene>
<keyword evidence="2" id="KW-1133">Transmembrane helix</keyword>
<evidence type="ECO:0000313" key="4">
    <source>
        <dbReference type="EMBL" id="KAF4671029.1"/>
    </source>
</evidence>
<dbReference type="Pfam" id="PF00753">
    <property type="entry name" value="Lactamase_B"/>
    <property type="match status" value="1"/>
</dbReference>
<dbReference type="PANTHER" id="PTHR42951">
    <property type="entry name" value="METALLO-BETA-LACTAMASE DOMAIN-CONTAINING"/>
    <property type="match status" value="1"/>
</dbReference>
<feature type="region of interest" description="Disordered" evidence="1">
    <location>
        <begin position="683"/>
        <end position="708"/>
    </location>
</feature>
<dbReference type="OrthoDB" id="441678at2759"/>
<feature type="region of interest" description="Disordered" evidence="1">
    <location>
        <begin position="817"/>
        <end position="837"/>
    </location>
</feature>
<dbReference type="EMBL" id="JABANN010000052">
    <property type="protein sequence ID" value="KAF4673354.1"/>
    <property type="molecule type" value="Genomic_DNA"/>
</dbReference>
<feature type="transmembrane region" description="Helical" evidence="2">
    <location>
        <begin position="7"/>
        <end position="28"/>
    </location>
</feature>
<organism evidence="4 6">
    <name type="scientific">Perkinsus olseni</name>
    <name type="common">Perkinsus atlanticus</name>
    <dbReference type="NCBI Taxonomy" id="32597"/>
    <lineage>
        <taxon>Eukaryota</taxon>
        <taxon>Sar</taxon>
        <taxon>Alveolata</taxon>
        <taxon>Perkinsozoa</taxon>
        <taxon>Perkinsea</taxon>
        <taxon>Perkinsida</taxon>
        <taxon>Perkinsidae</taxon>
        <taxon>Perkinsus</taxon>
    </lineage>
</organism>
<proteinExistence type="predicted"/>
<reference evidence="6 7" key="1">
    <citation type="submission" date="2020-04" db="EMBL/GenBank/DDBJ databases">
        <title>Perkinsus olseni comparative genomics.</title>
        <authorList>
            <person name="Bogema D.R."/>
        </authorList>
    </citation>
    <scope>NUCLEOTIDE SEQUENCE [LARGE SCALE GENOMIC DNA]</scope>
    <source>
        <strain evidence="4">ATCC PRA-179</strain>
        <strain evidence="5">ATCC PRA-31</strain>
    </source>
</reference>
<protein>
    <recommendedName>
        <fullName evidence="3">Metallo-beta-lactamase domain-containing protein</fullName>
    </recommendedName>
</protein>